<dbReference type="InterPro" id="IPR000914">
    <property type="entry name" value="SBP_5_dom"/>
</dbReference>
<dbReference type="GO" id="GO:1904680">
    <property type="term" value="F:peptide transmembrane transporter activity"/>
    <property type="evidence" value="ECO:0007669"/>
    <property type="project" value="TreeGrafter"/>
</dbReference>
<reference evidence="5" key="1">
    <citation type="submission" date="2016-10" db="EMBL/GenBank/DDBJ databases">
        <authorList>
            <person name="Varghese N."/>
            <person name="Submissions S."/>
        </authorList>
    </citation>
    <scope>NUCLEOTIDE SEQUENCE [LARGE SCALE GENOMIC DNA]</scope>
    <source>
        <strain evidence="5">Z-7934</strain>
    </source>
</reference>
<organism evidence="4 5">
    <name type="scientific">Tindallia magadiensis</name>
    <dbReference type="NCBI Taxonomy" id="69895"/>
    <lineage>
        <taxon>Bacteria</taxon>
        <taxon>Bacillati</taxon>
        <taxon>Bacillota</taxon>
        <taxon>Clostridia</taxon>
        <taxon>Peptostreptococcales</taxon>
        <taxon>Tindalliaceae</taxon>
        <taxon>Tindallia</taxon>
    </lineage>
</organism>
<dbReference type="GO" id="GO:0043190">
    <property type="term" value="C:ATP-binding cassette (ABC) transporter complex"/>
    <property type="evidence" value="ECO:0007669"/>
    <property type="project" value="InterPro"/>
</dbReference>
<evidence type="ECO:0000313" key="4">
    <source>
        <dbReference type="EMBL" id="SFI25831.1"/>
    </source>
</evidence>
<dbReference type="PROSITE" id="PS51257">
    <property type="entry name" value="PROKAR_LIPOPROTEIN"/>
    <property type="match status" value="1"/>
</dbReference>
<gene>
    <name evidence="4" type="ORF">SAMN05192551_11012</name>
</gene>
<accession>A0A1I3GR58</accession>
<feature type="signal peptide" evidence="2">
    <location>
        <begin position="1"/>
        <end position="22"/>
    </location>
</feature>
<dbReference type="PANTHER" id="PTHR30290">
    <property type="entry name" value="PERIPLASMIC BINDING COMPONENT OF ABC TRANSPORTER"/>
    <property type="match status" value="1"/>
</dbReference>
<feature type="domain" description="Solute-binding protein family 5" evidence="3">
    <location>
        <begin position="91"/>
        <end position="448"/>
    </location>
</feature>
<keyword evidence="2" id="KW-0732">Signal</keyword>
<dbReference type="GO" id="GO:0042597">
    <property type="term" value="C:periplasmic space"/>
    <property type="evidence" value="ECO:0007669"/>
    <property type="project" value="UniProtKB-ARBA"/>
</dbReference>
<dbReference type="InterPro" id="IPR039424">
    <property type="entry name" value="SBP_5"/>
</dbReference>
<feature type="compositionally biased region" description="Polar residues" evidence="1">
    <location>
        <begin position="430"/>
        <end position="444"/>
    </location>
</feature>
<feature type="region of interest" description="Disordered" evidence="1">
    <location>
        <begin position="430"/>
        <end position="450"/>
    </location>
</feature>
<dbReference type="Proteomes" id="UP000199287">
    <property type="component" value="Unassembled WGS sequence"/>
</dbReference>
<dbReference type="EMBL" id="FOQA01000010">
    <property type="protein sequence ID" value="SFI25831.1"/>
    <property type="molecule type" value="Genomic_DNA"/>
</dbReference>
<dbReference type="Gene3D" id="3.10.105.10">
    <property type="entry name" value="Dipeptide-binding Protein, Domain 3"/>
    <property type="match status" value="1"/>
</dbReference>
<dbReference type="Pfam" id="PF00496">
    <property type="entry name" value="SBP_bac_5"/>
    <property type="match status" value="1"/>
</dbReference>
<dbReference type="GO" id="GO:0015833">
    <property type="term" value="P:peptide transport"/>
    <property type="evidence" value="ECO:0007669"/>
    <property type="project" value="TreeGrafter"/>
</dbReference>
<protein>
    <submittedName>
        <fullName evidence="4">Peptide/nickel transport system substrate-binding protein</fullName>
    </submittedName>
</protein>
<evidence type="ECO:0000256" key="2">
    <source>
        <dbReference type="SAM" id="SignalP"/>
    </source>
</evidence>
<dbReference type="AlphaFoldDB" id="A0A1I3GR58"/>
<evidence type="ECO:0000256" key="1">
    <source>
        <dbReference type="SAM" id="MobiDB-lite"/>
    </source>
</evidence>
<proteinExistence type="predicted"/>
<name>A0A1I3GR58_9FIRM</name>
<dbReference type="InterPro" id="IPR030678">
    <property type="entry name" value="Peptide/Ni-bd"/>
</dbReference>
<dbReference type="PIRSF" id="PIRSF002741">
    <property type="entry name" value="MppA"/>
    <property type="match status" value="1"/>
</dbReference>
<dbReference type="CDD" id="cd08490">
    <property type="entry name" value="PBP2_NikA_DppA_OppA_like_3"/>
    <property type="match status" value="1"/>
</dbReference>
<sequence>MTKKVLLLIVMVLLFAAGCADNSEEVGNSGQEGSDLIEKNNDSADQSTHHVNIGLFWLDADIEPTTAWHGWTLARLGVGENLIQLDENMNFVGKLAESWEVIDETTAIFELRENAYFHNGKKVDAEAVKASIQRALELTDRDDVKFPLESIEAEGNTVKIRTEEPWPTLLNLLADPVYIIVDAEAAESAGFNMAPVATGPFRVTSFIAEEGLSLTRHEEHWSGKSNIESIDAKYIPDASVRAMALQTGEIDFATQLNHTDLEIFEDTDEYVVLRGPNLRIFQLRLNMDKPYMKYPEFRQALVHGIDKNSYAKELANGVPAKGPFAPQLSFSFDGEVPYNFDPEKAKDLLDDLGIVDVNGDGFREYQGERIILSYVARSDLGQVPNTIGSAMQAQYRDIGLDMELVLVESDSSLVESGDFDMRWERWTSAPTGDPQSYLQASFGSDGSGNRGNYSNEELDSLIQKLVRTVEKEDRDRIGIQAAELLITDVPALFLYYGEGNVVHSSRLTGIERFTSEVYYIDERMELQ</sequence>
<dbReference type="Gene3D" id="3.40.190.10">
    <property type="entry name" value="Periplasmic binding protein-like II"/>
    <property type="match status" value="1"/>
</dbReference>
<evidence type="ECO:0000313" key="5">
    <source>
        <dbReference type="Proteomes" id="UP000199287"/>
    </source>
</evidence>
<dbReference type="OrthoDB" id="9772924at2"/>
<dbReference type="PANTHER" id="PTHR30290:SF81">
    <property type="entry name" value="OLIGOPEPTIDE-BINDING PROTEIN OPPA"/>
    <property type="match status" value="1"/>
</dbReference>
<feature type="chain" id="PRO_5011704689" evidence="2">
    <location>
        <begin position="23"/>
        <end position="527"/>
    </location>
</feature>
<feature type="region of interest" description="Disordered" evidence="1">
    <location>
        <begin position="23"/>
        <end position="43"/>
    </location>
</feature>
<evidence type="ECO:0000259" key="3">
    <source>
        <dbReference type="Pfam" id="PF00496"/>
    </source>
</evidence>
<dbReference type="RefSeq" id="WP_093373333.1">
    <property type="nucleotide sequence ID" value="NZ_FOQA01000010.1"/>
</dbReference>
<dbReference type="SUPFAM" id="SSF53850">
    <property type="entry name" value="Periplasmic binding protein-like II"/>
    <property type="match status" value="1"/>
</dbReference>
<keyword evidence="5" id="KW-1185">Reference proteome</keyword>
<dbReference type="STRING" id="69895.SAMN05192551_11012"/>